<sequence>MMFNEYLDFWRLAVKNYIGFVEKNVVSELLKSGYDPYVAKMSAYKATEHYKRSSSASAKGKLFADCLTIGENWAKKMQPKIR</sequence>
<reference evidence="1" key="1">
    <citation type="journal article" date="2010" name="Insect Mol. Biol.">
        <title>The draft genome sequence of Arsenophonus nasoniae, son-killer bacterium of Nasonia vitripennis, reveals genes associated with virulence and symbiosis.</title>
        <authorList>
            <person name="Wilkes T."/>
            <person name="Darby A.C."/>
            <person name="Choi J."/>
            <person name="Colborne J.K."/>
            <person name="Werren J.H."/>
            <person name="Hurst G.D.D."/>
        </authorList>
    </citation>
    <scope>NUCLEOTIDE SEQUENCE</scope>
</reference>
<protein>
    <submittedName>
        <fullName evidence="1">Uncharacterized protein</fullName>
    </submittedName>
</protein>
<gene>
    <name evidence="1" type="ORF">ARN_24580</name>
</gene>
<dbReference type="EMBL" id="FN545242">
    <property type="protein sequence ID" value="CBA74695.1"/>
    <property type="molecule type" value="Genomic_DNA"/>
</dbReference>
<organism evidence="1">
    <name type="scientific">Arsenophonus nasoniae</name>
    <name type="common">son-killer infecting Nasonia vitripennis</name>
    <dbReference type="NCBI Taxonomy" id="638"/>
    <lineage>
        <taxon>Bacteria</taxon>
        <taxon>Pseudomonadati</taxon>
        <taxon>Pseudomonadota</taxon>
        <taxon>Gammaproteobacteria</taxon>
        <taxon>Enterobacterales</taxon>
        <taxon>Morganellaceae</taxon>
        <taxon>Arsenophonus</taxon>
    </lineage>
</organism>
<accession>D2U1M4</accession>
<proteinExistence type="predicted"/>
<evidence type="ECO:0000313" key="1">
    <source>
        <dbReference type="EMBL" id="CBA74695.1"/>
    </source>
</evidence>
<name>D2U1M4_9GAMM</name>
<dbReference type="AlphaFoldDB" id="D2U1M4"/>